<dbReference type="PANTHER" id="PTHR24347">
    <property type="entry name" value="SERINE/THREONINE-PROTEIN KINASE"/>
    <property type="match status" value="1"/>
</dbReference>
<evidence type="ECO:0000313" key="5">
    <source>
        <dbReference type="EMBL" id="GAX11735.1"/>
    </source>
</evidence>
<keyword evidence="6" id="KW-1185">Reference proteome</keyword>
<dbReference type="FunFam" id="1.10.510.10:FF:000465">
    <property type="entry name" value="Non-specific serine/threonine protein kinase"/>
    <property type="match status" value="1"/>
</dbReference>
<evidence type="ECO:0000313" key="6">
    <source>
        <dbReference type="Proteomes" id="UP000198406"/>
    </source>
</evidence>
<evidence type="ECO:0000256" key="3">
    <source>
        <dbReference type="SAM" id="MobiDB-lite"/>
    </source>
</evidence>
<name>A0A1Z5JCM0_FISSO</name>
<dbReference type="PROSITE" id="PS00108">
    <property type="entry name" value="PROTEIN_KINASE_ST"/>
    <property type="match status" value="2"/>
</dbReference>
<dbReference type="AlphaFoldDB" id="A0A1Z5JCM0"/>
<proteinExistence type="predicted"/>
<gene>
    <name evidence="5" type="ORF">FisN_7Lh115</name>
</gene>
<reference evidence="5 6" key="1">
    <citation type="journal article" date="2015" name="Plant Cell">
        <title>Oil accumulation by the oleaginous diatom Fistulifera solaris as revealed by the genome and transcriptome.</title>
        <authorList>
            <person name="Tanaka T."/>
            <person name="Maeda Y."/>
            <person name="Veluchamy A."/>
            <person name="Tanaka M."/>
            <person name="Abida H."/>
            <person name="Marechal E."/>
            <person name="Bowler C."/>
            <person name="Muto M."/>
            <person name="Sunaga Y."/>
            <person name="Tanaka M."/>
            <person name="Yoshino T."/>
            <person name="Taniguchi T."/>
            <person name="Fukuda Y."/>
            <person name="Nemoto M."/>
            <person name="Matsumoto M."/>
            <person name="Wong P.S."/>
            <person name="Aburatani S."/>
            <person name="Fujibuchi W."/>
        </authorList>
    </citation>
    <scope>NUCLEOTIDE SEQUENCE [LARGE SCALE GENOMIC DNA]</scope>
    <source>
        <strain evidence="5 6">JPCC DA0580</strain>
    </source>
</reference>
<evidence type="ECO:0000259" key="4">
    <source>
        <dbReference type="PROSITE" id="PS50011"/>
    </source>
</evidence>
<evidence type="ECO:0000256" key="1">
    <source>
        <dbReference type="ARBA" id="ARBA00022741"/>
    </source>
</evidence>
<comment type="caution">
    <text evidence="5">The sequence shown here is derived from an EMBL/GenBank/DDBJ whole genome shotgun (WGS) entry which is preliminary data.</text>
</comment>
<dbReference type="GO" id="GO:0005524">
    <property type="term" value="F:ATP binding"/>
    <property type="evidence" value="ECO:0007669"/>
    <property type="project" value="UniProtKB-KW"/>
</dbReference>
<dbReference type="Gene3D" id="3.30.200.20">
    <property type="entry name" value="Phosphorylase Kinase, domain 1"/>
    <property type="match status" value="2"/>
</dbReference>
<dbReference type="Proteomes" id="UP000198406">
    <property type="component" value="Unassembled WGS sequence"/>
</dbReference>
<dbReference type="Gene3D" id="1.10.510.10">
    <property type="entry name" value="Transferase(Phosphotransferase) domain 1"/>
    <property type="match status" value="2"/>
</dbReference>
<dbReference type="FunFam" id="1.10.510.10:FF:000571">
    <property type="entry name" value="Maternal embryonic leucine zipper kinase"/>
    <property type="match status" value="1"/>
</dbReference>
<dbReference type="InParanoid" id="A0A1Z5JCM0"/>
<dbReference type="Pfam" id="PF00069">
    <property type="entry name" value="Pkinase"/>
    <property type="match status" value="2"/>
</dbReference>
<feature type="domain" description="Protein kinase" evidence="4">
    <location>
        <begin position="385"/>
        <end position="643"/>
    </location>
</feature>
<feature type="region of interest" description="Disordered" evidence="3">
    <location>
        <begin position="351"/>
        <end position="373"/>
    </location>
</feature>
<organism evidence="5 6">
    <name type="scientific">Fistulifera solaris</name>
    <name type="common">Oleaginous diatom</name>
    <dbReference type="NCBI Taxonomy" id="1519565"/>
    <lineage>
        <taxon>Eukaryota</taxon>
        <taxon>Sar</taxon>
        <taxon>Stramenopiles</taxon>
        <taxon>Ochrophyta</taxon>
        <taxon>Bacillariophyta</taxon>
        <taxon>Bacillariophyceae</taxon>
        <taxon>Bacillariophycidae</taxon>
        <taxon>Naviculales</taxon>
        <taxon>Naviculaceae</taxon>
        <taxon>Fistulifera</taxon>
    </lineage>
</organism>
<feature type="compositionally biased region" description="Polar residues" evidence="3">
    <location>
        <begin position="359"/>
        <end position="368"/>
    </location>
</feature>
<evidence type="ECO:0000256" key="2">
    <source>
        <dbReference type="ARBA" id="ARBA00022840"/>
    </source>
</evidence>
<dbReference type="GO" id="GO:0004672">
    <property type="term" value="F:protein kinase activity"/>
    <property type="evidence" value="ECO:0007669"/>
    <property type="project" value="InterPro"/>
</dbReference>
<sequence length="707" mass="80032">MTSIPTPIPPGVSLSVESSSLNLTFEDMYQLDERLRSGSYGVVHTCHPKLSAEKTYAVKILDRTKLKKHDDESVFREVAIMRELAGVENVVQLIDFFASPEKLYMVQVFAAGGDVFDRLAQRSLYNEKDSRDLATCLFKTIQALHDRKIVHRDLKPENLLLANKIDDCEILLADFGFARMLPEEGRLTTKCGTPAYVAPEVITGAPYDCKCDLWSIGCLLYMLIGGYPPFQGKSLKDLFRKIRSADFIFHESYWQNASVESKRLISHLLAVNPKTRLSAAEALKSDWFVKSDAESLRSRDLSLNLEAIRAFLPKSKWKVAIHAVRVATAAPFWDPDAVGFKSKLQDLIEDESDNEAPTVASQEGSASSDADKAKPKRTLKFLDLYEPKKKLRKGSYAMVWECIHKETEEVFAVKIIARKGLDPKEDETVLNEVSMMLSLKGNKYVVQLHDFIEEKDAFYLVMENMTGGDVFDRIILMNRYTEKDARDLVVVLLKAVSSMHEIGIAHRDIKPQNLLLKSPQSNADVKVGDFGFARRVHTPESLSTRFGTPSYVAPEILKNIPHDTRVDLWSIGVVTFILLVGYPPFKDNDQSVLFEKIRKGEWKFEEEDWNHISQPAKDFVKGLLVVNPKERWSAKECLRSEWLKQEPETLSQVYLDGSVRNIRDQRHRLQTIAKAIMWLGASTKTTAEIVTQAQDVVLDCTPPAPKT</sequence>
<dbReference type="SUPFAM" id="SSF56112">
    <property type="entry name" value="Protein kinase-like (PK-like)"/>
    <property type="match status" value="2"/>
</dbReference>
<dbReference type="OrthoDB" id="197746at2759"/>
<accession>A0A1Z5JCM0</accession>
<dbReference type="InterPro" id="IPR000719">
    <property type="entry name" value="Prot_kinase_dom"/>
</dbReference>
<dbReference type="PROSITE" id="PS50011">
    <property type="entry name" value="PROTEIN_KINASE_DOM"/>
    <property type="match status" value="2"/>
</dbReference>
<keyword evidence="2" id="KW-0067">ATP-binding</keyword>
<feature type="domain" description="Protein kinase" evidence="4">
    <location>
        <begin position="29"/>
        <end position="288"/>
    </location>
</feature>
<dbReference type="EMBL" id="BDSP01000044">
    <property type="protein sequence ID" value="GAX11735.1"/>
    <property type="molecule type" value="Genomic_DNA"/>
</dbReference>
<dbReference type="SMART" id="SM00220">
    <property type="entry name" value="S_TKc"/>
    <property type="match status" value="2"/>
</dbReference>
<keyword evidence="1" id="KW-0547">Nucleotide-binding</keyword>
<dbReference type="CDD" id="cd05117">
    <property type="entry name" value="STKc_CAMK"/>
    <property type="match status" value="2"/>
</dbReference>
<dbReference type="InterPro" id="IPR011009">
    <property type="entry name" value="Kinase-like_dom_sf"/>
</dbReference>
<dbReference type="InterPro" id="IPR008271">
    <property type="entry name" value="Ser/Thr_kinase_AS"/>
</dbReference>
<protein>
    <recommendedName>
        <fullName evidence="4">Protein kinase domain-containing protein</fullName>
    </recommendedName>
</protein>